<evidence type="ECO:0000256" key="1">
    <source>
        <dbReference type="SAM" id="MobiDB-lite"/>
    </source>
</evidence>
<dbReference type="OrthoDB" id="546399at2759"/>
<gene>
    <name evidence="2" type="ORF">BU14_0108s0012</name>
</gene>
<reference evidence="2 3" key="1">
    <citation type="submission" date="2017-03" db="EMBL/GenBank/DDBJ databases">
        <title>WGS assembly of Porphyra umbilicalis.</title>
        <authorList>
            <person name="Brawley S.H."/>
            <person name="Blouin N.A."/>
            <person name="Ficko-Blean E."/>
            <person name="Wheeler G.L."/>
            <person name="Lohr M."/>
            <person name="Goodson H.V."/>
            <person name="Jenkins J.W."/>
            <person name="Blaby-Haas C.E."/>
            <person name="Helliwell K.E."/>
            <person name="Chan C."/>
            <person name="Marriage T."/>
            <person name="Bhattacharya D."/>
            <person name="Klein A.S."/>
            <person name="Badis Y."/>
            <person name="Brodie J."/>
            <person name="Cao Y."/>
            <person name="Collen J."/>
            <person name="Dittami S.M."/>
            <person name="Gachon C.M."/>
            <person name="Green B.R."/>
            <person name="Karpowicz S."/>
            <person name="Kim J.W."/>
            <person name="Kudahl U."/>
            <person name="Lin S."/>
            <person name="Michel G."/>
            <person name="Mittag M."/>
            <person name="Olson B.J."/>
            <person name="Pangilinan J."/>
            <person name="Peng Y."/>
            <person name="Qiu H."/>
            <person name="Shu S."/>
            <person name="Singer J.T."/>
            <person name="Smith A.G."/>
            <person name="Sprecher B.N."/>
            <person name="Wagner V."/>
            <person name="Wang W."/>
            <person name="Wang Z.-Y."/>
            <person name="Yan J."/>
            <person name="Yarish C."/>
            <person name="Zoeuner-Riek S."/>
            <person name="Zhuang Y."/>
            <person name="Zou Y."/>
            <person name="Lindquist E.A."/>
            <person name="Grimwood J."/>
            <person name="Barry K."/>
            <person name="Rokhsar D.S."/>
            <person name="Schmutz J."/>
            <person name="Stiller J.W."/>
            <person name="Grossman A.R."/>
            <person name="Prochnik S.E."/>
        </authorList>
    </citation>
    <scope>NUCLEOTIDE SEQUENCE [LARGE SCALE GENOMIC DNA]</scope>
    <source>
        <strain evidence="2">4086291</strain>
    </source>
</reference>
<dbReference type="InterPro" id="IPR041078">
    <property type="entry name" value="Plavaka"/>
</dbReference>
<evidence type="ECO:0000313" key="3">
    <source>
        <dbReference type="Proteomes" id="UP000218209"/>
    </source>
</evidence>
<organism evidence="2 3">
    <name type="scientific">Porphyra umbilicalis</name>
    <name type="common">Purple laver</name>
    <name type="synonym">Red alga</name>
    <dbReference type="NCBI Taxonomy" id="2786"/>
    <lineage>
        <taxon>Eukaryota</taxon>
        <taxon>Rhodophyta</taxon>
        <taxon>Bangiophyceae</taxon>
        <taxon>Bangiales</taxon>
        <taxon>Bangiaceae</taxon>
        <taxon>Porphyra</taxon>
    </lineage>
</organism>
<proteinExistence type="predicted"/>
<feature type="compositionally biased region" description="Low complexity" evidence="1">
    <location>
        <begin position="730"/>
        <end position="740"/>
    </location>
</feature>
<sequence length="1150" mass="124606">MAWTYGASRCSECGVTKANPAAMRRHTLTQHRHLGRNANRRLPPQQRGPDPALGQTGSGAASTLGGDPAAVARPPPATTSSLATPTAGTHLVDAASLDGHCGSVSDCDADDEALLLQLADVAAVTASQQAGGAPHAAAKPPLGGHDVEVLGGDTHARSSVCTEAQAEYERIGDAKRCRPAVEARPHCKPGLFNTLALRLMQEFIHEANGSGLSTTFQTKFYEMMAKWDGSADDRRQTGPANKIKDHFPSANAFRNAVRDDLDEAVLSAGWMRCTMVPGGVQYVSFFRSGLHVAVQALRNAQKVQLRRDDNEVGDRRESPMDGEAFKAHQEAIDNVTVEKAFVLGVHVYSDASLLSWSGAHYLYPVRIRVVNDVTGDDQWYTVAYVPWVRTLKEPGGKEKAKGRRWGVLQRTLYLAFRDAINASHKGHTLDKSIDGYNLAFFRVLLYACDRPEERSVLCLKAGKCTYPCTSCMVRADDACTEAGVNAADRDVVKTLERHLEAVHLSRTTKKRKRRVMLETASSINAFVPALAALGGLGTVPHHLYKMIAFDPLHVLDLGITRMLCHRLILVFSHVCKEYYPEFKDESTTARAGNTRTEFLGRRSLASFIPPGYLVGPKEKQATFTGRQQRAGVWFLAFLVAGLFGPGTRRRPPPKKKQKERAATKHGGAKTPMPVRRRPPPASSSSRRAQDLGRATVAGGDNDQDVDDIIESLLRADADGSSNSDGGGNASGASSSAGSAGEDSDGPKPATTSEKPDGDDVGDECGNEDESSVYQNLAFDWDLYRSKFGDMPYKVAVTHMFVKYAELVDRLVGTFHCRPPMTVAEGEEVARLSRSFVLDILTPVLGKVFSTKVHKLLAHVLDAIKLHGAIKNGDTGSNEALHGNEKRRYCRTNKDEDNFRAQLLRVGQGTLEIKSRQAREDAEFDEWFDDGGDVATVATAVPDCGVDTTGRGVASRRTATITLDELAARPGLSAVGFALNNPAGTAAVRTANSYTFSPRYPCCAGGHPKQHLRAAPLYRGLPWFDGVAYNVPGDSTGLVRYGEARSIVRAVAGAAVDVVVVAGMDICESMPGCPLVGGGCARLCWSMEVGDEWPALHAIPLTSVLRLEHIVPDQDQITRDHGITATPKTVRDTAGHRRRARFFVNAFYPWP</sequence>
<feature type="compositionally biased region" description="Low complexity" evidence="1">
    <location>
        <begin position="68"/>
        <end position="84"/>
    </location>
</feature>
<dbReference type="Pfam" id="PF18759">
    <property type="entry name" value="Plavaka"/>
    <property type="match status" value="1"/>
</dbReference>
<feature type="compositionally biased region" description="Basic residues" evidence="1">
    <location>
        <begin position="647"/>
        <end position="658"/>
    </location>
</feature>
<feature type="compositionally biased region" description="Acidic residues" evidence="1">
    <location>
        <begin position="756"/>
        <end position="768"/>
    </location>
</feature>
<evidence type="ECO:0000313" key="2">
    <source>
        <dbReference type="EMBL" id="OSX78465.1"/>
    </source>
</evidence>
<dbReference type="EMBL" id="KV918812">
    <property type="protein sequence ID" value="OSX78465.1"/>
    <property type="molecule type" value="Genomic_DNA"/>
</dbReference>
<feature type="region of interest" description="Disordered" evidence="1">
    <location>
        <begin position="716"/>
        <end position="768"/>
    </location>
</feature>
<dbReference type="AlphaFoldDB" id="A0A1X6PCL8"/>
<name>A0A1X6PCL8_PORUM</name>
<dbReference type="Proteomes" id="UP000218209">
    <property type="component" value="Unassembled WGS sequence"/>
</dbReference>
<protein>
    <submittedName>
        <fullName evidence="2">Uncharacterized protein</fullName>
    </submittedName>
</protein>
<feature type="region of interest" description="Disordered" evidence="1">
    <location>
        <begin position="645"/>
        <end position="703"/>
    </location>
</feature>
<feature type="region of interest" description="Disordered" evidence="1">
    <location>
        <begin position="31"/>
        <end position="84"/>
    </location>
</feature>
<accession>A0A1X6PCL8</accession>
<keyword evidence="3" id="KW-1185">Reference proteome</keyword>